<proteinExistence type="predicted"/>
<sequence length="62" mass="7253">MTIYRIILLEVDYLKKNKSKLLTNSTTPTPMNYETHPDEIYNSRLLNCSSLSKPTNDENFDK</sequence>
<reference evidence="1 2" key="1">
    <citation type="submission" date="2018-08" db="EMBL/GenBank/DDBJ databases">
        <title>Genome and evolution of the arbuscular mycorrhizal fungus Diversispora epigaea (formerly Glomus versiforme) and its bacterial endosymbionts.</title>
        <authorList>
            <person name="Sun X."/>
            <person name="Fei Z."/>
            <person name="Harrison M."/>
        </authorList>
    </citation>
    <scope>NUCLEOTIDE SEQUENCE [LARGE SCALE GENOMIC DNA]</scope>
    <source>
        <strain evidence="1 2">IT104</strain>
    </source>
</reference>
<organism evidence="1 2">
    <name type="scientific">Diversispora epigaea</name>
    <dbReference type="NCBI Taxonomy" id="1348612"/>
    <lineage>
        <taxon>Eukaryota</taxon>
        <taxon>Fungi</taxon>
        <taxon>Fungi incertae sedis</taxon>
        <taxon>Mucoromycota</taxon>
        <taxon>Glomeromycotina</taxon>
        <taxon>Glomeromycetes</taxon>
        <taxon>Diversisporales</taxon>
        <taxon>Diversisporaceae</taxon>
        <taxon>Diversispora</taxon>
    </lineage>
</organism>
<comment type="caution">
    <text evidence="1">The sequence shown here is derived from an EMBL/GenBank/DDBJ whole genome shotgun (WGS) entry which is preliminary data.</text>
</comment>
<name>A0A397IRX0_9GLOM</name>
<dbReference type="AlphaFoldDB" id="A0A397IRX0"/>
<dbReference type="EMBL" id="PQFF01000148">
    <property type="protein sequence ID" value="RHZ78701.1"/>
    <property type="molecule type" value="Genomic_DNA"/>
</dbReference>
<evidence type="ECO:0000313" key="1">
    <source>
        <dbReference type="EMBL" id="RHZ78701.1"/>
    </source>
</evidence>
<keyword evidence="2" id="KW-1185">Reference proteome</keyword>
<accession>A0A397IRX0</accession>
<gene>
    <name evidence="1" type="ORF">Glove_157g83</name>
</gene>
<protein>
    <submittedName>
        <fullName evidence="1">Uncharacterized protein</fullName>
    </submittedName>
</protein>
<dbReference type="Proteomes" id="UP000266861">
    <property type="component" value="Unassembled WGS sequence"/>
</dbReference>
<evidence type="ECO:0000313" key="2">
    <source>
        <dbReference type="Proteomes" id="UP000266861"/>
    </source>
</evidence>